<evidence type="ECO:0000313" key="8">
    <source>
        <dbReference type="Proteomes" id="UP000193450"/>
    </source>
</evidence>
<dbReference type="GO" id="GO:0016620">
    <property type="term" value="F:oxidoreductase activity, acting on the aldehyde or oxo group of donors, NAD or NADP as acceptor"/>
    <property type="evidence" value="ECO:0007669"/>
    <property type="project" value="InterPro"/>
</dbReference>
<dbReference type="PANTHER" id="PTHR42986:SF1">
    <property type="entry name" value="BENZALDEHYDE DEHYDROGENASE YFMT"/>
    <property type="match status" value="1"/>
</dbReference>
<protein>
    <submittedName>
        <fullName evidence="7">Aldehyde dehydrogenase</fullName>
    </submittedName>
</protein>
<feature type="domain" description="Aldehyde dehydrogenase" evidence="6">
    <location>
        <begin position="19"/>
        <end position="473"/>
    </location>
</feature>
<reference evidence="7 8" key="1">
    <citation type="submission" date="2016-11" db="EMBL/GenBank/DDBJ databases">
        <title>Trade-off between light-utilization and light-protection in marine flavobacteria.</title>
        <authorList>
            <person name="Kumagai Y."/>
        </authorList>
    </citation>
    <scope>NUCLEOTIDE SEQUENCE [LARGE SCALE GENOMIC DNA]</scope>
    <source>
        <strain evidence="7 8">NBRC 107125</strain>
    </source>
</reference>
<keyword evidence="3" id="KW-0520">NAD</keyword>
<name>A0A1X9NK52_9GAMM</name>
<evidence type="ECO:0000259" key="6">
    <source>
        <dbReference type="Pfam" id="PF00171"/>
    </source>
</evidence>
<keyword evidence="8" id="KW-1185">Reference proteome</keyword>
<dbReference type="InterPro" id="IPR015590">
    <property type="entry name" value="Aldehyde_DH_dom"/>
</dbReference>
<evidence type="ECO:0000256" key="2">
    <source>
        <dbReference type="ARBA" id="ARBA00023002"/>
    </source>
</evidence>
<dbReference type="STRING" id="716816.BST96_20125"/>
<evidence type="ECO:0000256" key="5">
    <source>
        <dbReference type="RuleBase" id="RU003345"/>
    </source>
</evidence>
<dbReference type="InterPro" id="IPR029510">
    <property type="entry name" value="Ald_DH_CS_GLU"/>
</dbReference>
<accession>A0A1X9NK52</accession>
<dbReference type="InterPro" id="IPR016160">
    <property type="entry name" value="Ald_DH_CS_CYS"/>
</dbReference>
<dbReference type="FunFam" id="3.40.605.10:FF:000007">
    <property type="entry name" value="NAD/NADP-dependent betaine aldehyde dehydrogenase"/>
    <property type="match status" value="1"/>
</dbReference>
<keyword evidence="2 5" id="KW-0560">Oxidoreductase</keyword>
<comment type="similarity">
    <text evidence="1 5">Belongs to the aldehyde dehydrogenase family.</text>
</comment>
<dbReference type="RefSeq" id="WP_085760406.1">
    <property type="nucleotide sequence ID" value="NZ_CP019343.1"/>
</dbReference>
<feature type="active site" evidence="4">
    <location>
        <position position="251"/>
    </location>
</feature>
<dbReference type="KEGG" id="osg:BST96_20125"/>
<dbReference type="OrthoDB" id="5887723at2"/>
<dbReference type="PANTHER" id="PTHR42986">
    <property type="entry name" value="BENZALDEHYDE DEHYDROGENASE YFMT"/>
    <property type="match status" value="1"/>
</dbReference>
<evidence type="ECO:0000313" key="7">
    <source>
        <dbReference type="EMBL" id="ARN76205.1"/>
    </source>
</evidence>
<dbReference type="FunFam" id="3.40.309.10:FF:000009">
    <property type="entry name" value="Aldehyde dehydrogenase A"/>
    <property type="match status" value="1"/>
</dbReference>
<dbReference type="Proteomes" id="UP000193450">
    <property type="component" value="Chromosome"/>
</dbReference>
<dbReference type="Gene3D" id="3.40.605.10">
    <property type="entry name" value="Aldehyde Dehydrogenase, Chain A, domain 1"/>
    <property type="match status" value="1"/>
</dbReference>
<organism evidence="7 8">
    <name type="scientific">Oceanicoccus sagamiensis</name>
    <dbReference type="NCBI Taxonomy" id="716816"/>
    <lineage>
        <taxon>Bacteria</taxon>
        <taxon>Pseudomonadati</taxon>
        <taxon>Pseudomonadota</taxon>
        <taxon>Gammaproteobacteria</taxon>
        <taxon>Cellvibrionales</taxon>
        <taxon>Spongiibacteraceae</taxon>
        <taxon>Oceanicoccus</taxon>
    </lineage>
</organism>
<dbReference type="AlphaFoldDB" id="A0A1X9NK52"/>
<dbReference type="SUPFAM" id="SSF53720">
    <property type="entry name" value="ALDH-like"/>
    <property type="match status" value="1"/>
</dbReference>
<evidence type="ECO:0000256" key="3">
    <source>
        <dbReference type="ARBA" id="ARBA00023027"/>
    </source>
</evidence>
<dbReference type="PROSITE" id="PS00687">
    <property type="entry name" value="ALDEHYDE_DEHYDR_GLU"/>
    <property type="match status" value="1"/>
</dbReference>
<proteinExistence type="inferred from homology"/>
<dbReference type="InterPro" id="IPR016162">
    <property type="entry name" value="Ald_DH_N"/>
</dbReference>
<dbReference type="EMBL" id="CP019343">
    <property type="protein sequence ID" value="ARN76205.1"/>
    <property type="molecule type" value="Genomic_DNA"/>
</dbReference>
<dbReference type="InterPro" id="IPR016161">
    <property type="entry name" value="Ald_DH/histidinol_DH"/>
</dbReference>
<dbReference type="Gene3D" id="3.40.309.10">
    <property type="entry name" value="Aldehyde Dehydrogenase, Chain A, domain 2"/>
    <property type="match status" value="1"/>
</dbReference>
<sequence>MTSTPSYGLFINGEERPSDNGKQFEVLSAWTRDSIATIAEGNETDVDNAVVAARAAYPGWAECAPVIRETVLLKAADLVAASAEHLSNIVIQESGSTQQKALFEVNNVAARLRTAAGEASRLYGETFPNDKPHRMSMVIREPIGVVATISPFNASFALLAKMTIYALAAGNTVVAKPASETPLIAIEFAKIFKEAGLPDGCFNVVPGPGRSVGDTLINHGNIDGIAFTGSTEVGSRIAAVGAAKMRRMQMELGGKNPLLVLGDVDPVKAAAIAATGAFFHAGQICMASTRIIVEKSVLDEFVKALVEKANSLTFGEPEDPTTAYGPVINEGALNKVISHVEGARDNGAQVLCGGDVERGLIYRPTVVLEPPRDRGVWVEETFGPVVSVVGVEDLDEAVALANDSEYGLSAGVLTNDMTRALTAARQIRAGAVHLGTHSFQSDSLSPVGGIGASGFGRSGGKYSVEHFTELKWISIELGETPLPF</sequence>
<dbReference type="InterPro" id="IPR016163">
    <property type="entry name" value="Ald_DH_C"/>
</dbReference>
<evidence type="ECO:0000256" key="4">
    <source>
        <dbReference type="PROSITE-ProRule" id="PRU10007"/>
    </source>
</evidence>
<dbReference type="PROSITE" id="PS00070">
    <property type="entry name" value="ALDEHYDE_DEHYDR_CYS"/>
    <property type="match status" value="1"/>
</dbReference>
<dbReference type="Pfam" id="PF00171">
    <property type="entry name" value="Aldedh"/>
    <property type="match status" value="1"/>
</dbReference>
<gene>
    <name evidence="7" type="ORF">BST96_20125</name>
</gene>
<evidence type="ECO:0000256" key="1">
    <source>
        <dbReference type="ARBA" id="ARBA00009986"/>
    </source>
</evidence>